<dbReference type="InterPro" id="IPR006439">
    <property type="entry name" value="HAD-SF_hydro_IA"/>
</dbReference>
<keyword evidence="3" id="KW-1185">Reference proteome</keyword>
<dbReference type="GO" id="GO:0016787">
    <property type="term" value="F:hydrolase activity"/>
    <property type="evidence" value="ECO:0007669"/>
    <property type="project" value="UniProtKB-KW"/>
</dbReference>
<organism evidence="2 3">
    <name type="scientific">Cellulomonas triticagri</name>
    <dbReference type="NCBI Taxonomy" id="2483352"/>
    <lineage>
        <taxon>Bacteria</taxon>
        <taxon>Bacillati</taxon>
        <taxon>Actinomycetota</taxon>
        <taxon>Actinomycetes</taxon>
        <taxon>Micrococcales</taxon>
        <taxon>Cellulomonadaceae</taxon>
        <taxon>Cellulomonas</taxon>
    </lineage>
</organism>
<keyword evidence="1 2" id="KW-0378">Hydrolase</keyword>
<dbReference type="Gene3D" id="3.40.50.1000">
    <property type="entry name" value="HAD superfamily/HAD-like"/>
    <property type="match status" value="1"/>
</dbReference>
<sequence>MQYAGYYWHLCVSGSVVLRPASGDVRHAADVNPDVVLADLRAVVFDVGETLVDESRAWSEQARAAGVTPFSLMAAIGSVIAQGRDHRDAWALLGIAPPDVAPDIGPGDLYPDALECLRGVRAAGLVVGVAGNQPRGAEAALRAAGVDVDFVVASATWGVAKPSLEFFRHVVTETQTDPSRVLYVGDRLDNDIRPASAAGLRTAWLRRGPWAYLQQPHTDETRPDLELGNLMQLTDVLPRST</sequence>
<evidence type="ECO:0000313" key="3">
    <source>
        <dbReference type="Proteomes" id="UP000269289"/>
    </source>
</evidence>
<evidence type="ECO:0000256" key="1">
    <source>
        <dbReference type="ARBA" id="ARBA00022801"/>
    </source>
</evidence>
<dbReference type="AlphaFoldDB" id="A0A3M2JQA7"/>
<proteinExistence type="predicted"/>
<dbReference type="SFLD" id="SFLDG01129">
    <property type="entry name" value="C1.5:_HAD__Beta-PGM__Phosphata"/>
    <property type="match status" value="1"/>
</dbReference>
<dbReference type="InterPro" id="IPR023214">
    <property type="entry name" value="HAD_sf"/>
</dbReference>
<comment type="caution">
    <text evidence="2">The sequence shown here is derived from an EMBL/GenBank/DDBJ whole genome shotgun (WGS) entry which is preliminary data.</text>
</comment>
<dbReference type="PANTHER" id="PTHR43316">
    <property type="entry name" value="HYDROLASE, HALOACID DELAHOGENASE-RELATED"/>
    <property type="match status" value="1"/>
</dbReference>
<dbReference type="SFLD" id="SFLDS00003">
    <property type="entry name" value="Haloacid_Dehalogenase"/>
    <property type="match status" value="1"/>
</dbReference>
<name>A0A3M2JQA7_9CELL</name>
<dbReference type="Pfam" id="PF00702">
    <property type="entry name" value="Hydrolase"/>
    <property type="match status" value="1"/>
</dbReference>
<protein>
    <submittedName>
        <fullName evidence="2">HAD family hydrolase</fullName>
    </submittedName>
</protein>
<reference evidence="2 3" key="1">
    <citation type="submission" date="2018-10" db="EMBL/GenBank/DDBJ databases">
        <title>Isolation, diversity and antifungal activity of actinobacteria from wheat.</title>
        <authorList>
            <person name="Han C."/>
        </authorList>
    </citation>
    <scope>NUCLEOTIDE SEQUENCE [LARGE SCALE GENOMIC DNA]</scope>
    <source>
        <strain evidence="2 3">NEAU-YY56</strain>
    </source>
</reference>
<dbReference type="OrthoDB" id="9810501at2"/>
<accession>A0A3M2JQA7</accession>
<dbReference type="SUPFAM" id="SSF56784">
    <property type="entry name" value="HAD-like"/>
    <property type="match status" value="1"/>
</dbReference>
<dbReference type="Proteomes" id="UP000269289">
    <property type="component" value="Unassembled WGS sequence"/>
</dbReference>
<dbReference type="InterPro" id="IPR036412">
    <property type="entry name" value="HAD-like_sf"/>
</dbReference>
<dbReference type="EMBL" id="RFFI01000009">
    <property type="protein sequence ID" value="RMI13823.1"/>
    <property type="molecule type" value="Genomic_DNA"/>
</dbReference>
<evidence type="ECO:0000313" key="2">
    <source>
        <dbReference type="EMBL" id="RMI13823.1"/>
    </source>
</evidence>
<gene>
    <name evidence="2" type="ORF">EBM89_03035</name>
</gene>
<dbReference type="NCBIfam" id="TIGR01549">
    <property type="entry name" value="HAD-SF-IA-v1"/>
    <property type="match status" value="1"/>
</dbReference>
<dbReference type="InterPro" id="IPR051540">
    <property type="entry name" value="S-2-haloacid_dehalogenase"/>
</dbReference>